<dbReference type="RefSeq" id="WP_114279145.1">
    <property type="nucleotide sequence ID" value="NZ_QPJY01000002.1"/>
</dbReference>
<dbReference type="PRINTS" id="PR00039">
    <property type="entry name" value="HTHLYSR"/>
</dbReference>
<dbReference type="GO" id="GO:0003700">
    <property type="term" value="F:DNA-binding transcription factor activity"/>
    <property type="evidence" value="ECO:0007669"/>
    <property type="project" value="InterPro"/>
</dbReference>
<keyword evidence="3 6" id="KW-0238">DNA-binding</keyword>
<dbReference type="SUPFAM" id="SSF53850">
    <property type="entry name" value="Periplasmic binding protein-like II"/>
    <property type="match status" value="1"/>
</dbReference>
<name>A0A369CFM1_9GAMM</name>
<dbReference type="Pfam" id="PF00126">
    <property type="entry name" value="HTH_1"/>
    <property type="match status" value="1"/>
</dbReference>
<gene>
    <name evidence="6" type="ORF">DFQ59_102713</name>
</gene>
<comment type="caution">
    <text evidence="6">The sequence shown here is derived from an EMBL/GenBank/DDBJ whole genome shotgun (WGS) entry which is preliminary data.</text>
</comment>
<dbReference type="OrthoDB" id="5297026at2"/>
<keyword evidence="2" id="KW-0805">Transcription regulation</keyword>
<evidence type="ECO:0000313" key="6">
    <source>
        <dbReference type="EMBL" id="RCX32351.1"/>
    </source>
</evidence>
<feature type="domain" description="HTH lysR-type" evidence="5">
    <location>
        <begin position="1"/>
        <end position="58"/>
    </location>
</feature>
<dbReference type="InterPro" id="IPR005119">
    <property type="entry name" value="LysR_subst-bd"/>
</dbReference>
<evidence type="ECO:0000256" key="4">
    <source>
        <dbReference type="ARBA" id="ARBA00023163"/>
    </source>
</evidence>
<evidence type="ECO:0000313" key="7">
    <source>
        <dbReference type="Proteomes" id="UP000252707"/>
    </source>
</evidence>
<evidence type="ECO:0000256" key="2">
    <source>
        <dbReference type="ARBA" id="ARBA00023015"/>
    </source>
</evidence>
<dbReference type="AlphaFoldDB" id="A0A369CFM1"/>
<comment type="similarity">
    <text evidence="1">Belongs to the LysR transcriptional regulatory family.</text>
</comment>
<proteinExistence type="inferred from homology"/>
<dbReference type="Proteomes" id="UP000252707">
    <property type="component" value="Unassembled WGS sequence"/>
</dbReference>
<dbReference type="Gene3D" id="1.10.10.10">
    <property type="entry name" value="Winged helix-like DNA-binding domain superfamily/Winged helix DNA-binding domain"/>
    <property type="match status" value="1"/>
</dbReference>
<keyword evidence="4" id="KW-0804">Transcription</keyword>
<evidence type="ECO:0000256" key="3">
    <source>
        <dbReference type="ARBA" id="ARBA00023125"/>
    </source>
</evidence>
<keyword evidence="7" id="KW-1185">Reference proteome</keyword>
<dbReference type="InterPro" id="IPR036390">
    <property type="entry name" value="WH_DNA-bd_sf"/>
</dbReference>
<dbReference type="InterPro" id="IPR036388">
    <property type="entry name" value="WH-like_DNA-bd_sf"/>
</dbReference>
<dbReference type="GO" id="GO:0003677">
    <property type="term" value="F:DNA binding"/>
    <property type="evidence" value="ECO:0007669"/>
    <property type="project" value="UniProtKB-KW"/>
</dbReference>
<dbReference type="CDD" id="cd05466">
    <property type="entry name" value="PBP2_LTTR_substrate"/>
    <property type="match status" value="1"/>
</dbReference>
<evidence type="ECO:0000256" key="1">
    <source>
        <dbReference type="ARBA" id="ARBA00009437"/>
    </source>
</evidence>
<accession>A0A369CFM1</accession>
<dbReference type="InterPro" id="IPR000847">
    <property type="entry name" value="LysR_HTH_N"/>
</dbReference>
<dbReference type="PROSITE" id="PS50931">
    <property type="entry name" value="HTH_LYSR"/>
    <property type="match status" value="1"/>
</dbReference>
<dbReference type="Pfam" id="PF03466">
    <property type="entry name" value="LysR_substrate"/>
    <property type="match status" value="1"/>
</dbReference>
<reference evidence="6 7" key="1">
    <citation type="submission" date="2018-07" db="EMBL/GenBank/DDBJ databases">
        <title>Genomic Encyclopedia of Type Strains, Phase IV (KMG-IV): sequencing the most valuable type-strain genomes for metagenomic binning, comparative biology and taxonomic classification.</title>
        <authorList>
            <person name="Goeker M."/>
        </authorList>
    </citation>
    <scope>NUCLEOTIDE SEQUENCE [LARGE SCALE GENOMIC DNA]</scope>
    <source>
        <strain evidence="6 7">DSM 26407</strain>
    </source>
</reference>
<organism evidence="6 7">
    <name type="scientific">Thioalbus denitrificans</name>
    <dbReference type="NCBI Taxonomy" id="547122"/>
    <lineage>
        <taxon>Bacteria</taxon>
        <taxon>Pseudomonadati</taxon>
        <taxon>Pseudomonadota</taxon>
        <taxon>Gammaproteobacteria</taxon>
        <taxon>Chromatiales</taxon>
        <taxon>Ectothiorhodospiraceae</taxon>
        <taxon>Thioalbus</taxon>
    </lineage>
</organism>
<dbReference type="Gene3D" id="3.40.190.290">
    <property type="match status" value="1"/>
</dbReference>
<protein>
    <submittedName>
        <fullName evidence="6">DNA-binding transcriptional LysR family regulator</fullName>
    </submittedName>
</protein>
<dbReference type="SUPFAM" id="SSF46785">
    <property type="entry name" value="Winged helix' DNA-binding domain"/>
    <property type="match status" value="1"/>
</dbReference>
<dbReference type="PANTHER" id="PTHR30346">
    <property type="entry name" value="TRANSCRIPTIONAL DUAL REGULATOR HCAR-RELATED"/>
    <property type="match status" value="1"/>
</dbReference>
<dbReference type="FunFam" id="1.10.10.10:FF:000001">
    <property type="entry name" value="LysR family transcriptional regulator"/>
    <property type="match status" value="1"/>
</dbReference>
<evidence type="ECO:0000259" key="5">
    <source>
        <dbReference type="PROSITE" id="PS50931"/>
    </source>
</evidence>
<dbReference type="GO" id="GO:0032993">
    <property type="term" value="C:protein-DNA complex"/>
    <property type="evidence" value="ECO:0007669"/>
    <property type="project" value="TreeGrafter"/>
</dbReference>
<dbReference type="EMBL" id="QPJY01000002">
    <property type="protein sequence ID" value="RCX32351.1"/>
    <property type="molecule type" value="Genomic_DNA"/>
</dbReference>
<dbReference type="PANTHER" id="PTHR30346:SF0">
    <property type="entry name" value="HCA OPERON TRANSCRIPTIONAL ACTIVATOR HCAR"/>
    <property type="match status" value="1"/>
</dbReference>
<sequence length="303" mass="32783">MDFHHLRTFVAVAEEGNLTRASERLFTSQPAISAHIKALEEELGVTLFERTPRGMVLTRGGERLLAQARDALDALGRVSQTARSIQGKVLGTARIGLNTDSRYLRVPELHGGLAGEHPDLVLELIQNISGCIVEDIRGGRLEAGFFFGLPAAGDITTLKLREARLRIAAPAAWRDRVLDADWEALATLPWIFPTEQCPYIDLMRSLFPAGGPQPCKVVVASGESAMNTLVRSGAGLTLIREDEADEGLADGSLLLLEGHVYTLPLCFGYPARRAGDPLTRALVDAVRTTWNLEADVPAATDAV</sequence>